<dbReference type="InterPro" id="IPR018523">
    <property type="entry name" value="Isocitrate_lyase_ph_CS"/>
</dbReference>
<dbReference type="Proteomes" id="UP000559027">
    <property type="component" value="Unassembled WGS sequence"/>
</dbReference>
<evidence type="ECO:0000313" key="1">
    <source>
        <dbReference type="EMBL" id="KAF5362041.1"/>
    </source>
</evidence>
<keyword evidence="2" id="KW-1185">Reference proteome</keyword>
<dbReference type="GO" id="GO:0003824">
    <property type="term" value="F:catalytic activity"/>
    <property type="evidence" value="ECO:0007669"/>
    <property type="project" value="InterPro"/>
</dbReference>
<dbReference type="InterPro" id="IPR039556">
    <property type="entry name" value="ICL/PEPM"/>
</dbReference>
<dbReference type="EMBL" id="JAACJO010000002">
    <property type="protein sequence ID" value="KAF5362041.1"/>
    <property type="molecule type" value="Genomic_DNA"/>
</dbReference>
<sequence>MSGAQIKSSTRLRLLLKGPELIVAPGVYDGISARLALEAGFDVLYMSGAATTASMLGQPDLAIATQNDFVQNATMIAGLKPDIPLICDADTGFGGPIMVARTVTAYARGGVAGLHIEDQVQSKRCGHLLGKQIAPLNEFISRIRAAVSARAKIPGCDIVLIARTDAAQVYGIEEALVRLKAAVAEGADVAFLEGVRNEEELTRAVRELAPTPIFLNIVTGGSTPDFTVSDAGRLGAKIAIFPLITAAPAIHGMRQGLAALKKHGTDTITAQGMGPKQFFEVLGLDEAMQIDREAGGETYNTI</sequence>
<accession>A0A8H5GBT6</accession>
<evidence type="ECO:0008006" key="3">
    <source>
        <dbReference type="Google" id="ProtNLM"/>
    </source>
</evidence>
<protein>
    <recommendedName>
        <fullName evidence="3">Carboxyphosphonoenolpyruvate phosphonomutase</fullName>
    </recommendedName>
</protein>
<dbReference type="InterPro" id="IPR040442">
    <property type="entry name" value="Pyrv_kinase-like_dom_sf"/>
</dbReference>
<dbReference type="AlphaFoldDB" id="A0A8H5GBT6"/>
<proteinExistence type="predicted"/>
<dbReference type="PANTHER" id="PTHR42905">
    <property type="entry name" value="PHOSPHOENOLPYRUVATE CARBOXYLASE"/>
    <property type="match status" value="1"/>
</dbReference>
<evidence type="ECO:0000313" key="2">
    <source>
        <dbReference type="Proteomes" id="UP000559027"/>
    </source>
</evidence>
<dbReference type="PROSITE" id="PS00161">
    <property type="entry name" value="ISOCITRATE_LYASE"/>
    <property type="match status" value="1"/>
</dbReference>
<gene>
    <name evidence="1" type="ORF">D9756_002729</name>
</gene>
<dbReference type="SUPFAM" id="SSF51621">
    <property type="entry name" value="Phosphoenolpyruvate/pyruvate domain"/>
    <property type="match status" value="1"/>
</dbReference>
<name>A0A8H5GBT6_9AGAR</name>
<dbReference type="CDD" id="cd00377">
    <property type="entry name" value="ICL_PEPM"/>
    <property type="match status" value="1"/>
</dbReference>
<reference evidence="1 2" key="1">
    <citation type="journal article" date="2020" name="ISME J.">
        <title>Uncovering the hidden diversity of litter-decomposition mechanisms in mushroom-forming fungi.</title>
        <authorList>
            <person name="Floudas D."/>
            <person name="Bentzer J."/>
            <person name="Ahren D."/>
            <person name="Johansson T."/>
            <person name="Persson P."/>
            <person name="Tunlid A."/>
        </authorList>
    </citation>
    <scope>NUCLEOTIDE SEQUENCE [LARGE SCALE GENOMIC DNA]</scope>
    <source>
        <strain evidence="1 2">CBS 146.42</strain>
    </source>
</reference>
<comment type="caution">
    <text evidence="1">The sequence shown here is derived from an EMBL/GenBank/DDBJ whole genome shotgun (WGS) entry which is preliminary data.</text>
</comment>
<organism evidence="1 2">
    <name type="scientific">Leucocoprinus leucothites</name>
    <dbReference type="NCBI Taxonomy" id="201217"/>
    <lineage>
        <taxon>Eukaryota</taxon>
        <taxon>Fungi</taxon>
        <taxon>Dikarya</taxon>
        <taxon>Basidiomycota</taxon>
        <taxon>Agaricomycotina</taxon>
        <taxon>Agaricomycetes</taxon>
        <taxon>Agaricomycetidae</taxon>
        <taxon>Agaricales</taxon>
        <taxon>Agaricineae</taxon>
        <taxon>Agaricaceae</taxon>
        <taxon>Leucocoprinus</taxon>
    </lineage>
</organism>
<dbReference type="Pfam" id="PF13714">
    <property type="entry name" value="PEP_mutase"/>
    <property type="match status" value="1"/>
</dbReference>
<dbReference type="InterPro" id="IPR015813">
    <property type="entry name" value="Pyrv/PenolPyrv_kinase-like_dom"/>
</dbReference>
<dbReference type="OrthoDB" id="1923844at2759"/>
<dbReference type="PANTHER" id="PTHR42905:SF2">
    <property type="entry name" value="PHOSPHOENOLPYRUVATE CARBOXYLASE FAMILY PROTEIN"/>
    <property type="match status" value="1"/>
</dbReference>
<dbReference type="Gene3D" id="3.20.20.60">
    <property type="entry name" value="Phosphoenolpyruvate-binding domains"/>
    <property type="match status" value="1"/>
</dbReference>